<dbReference type="Gene3D" id="3.40.50.300">
    <property type="entry name" value="P-loop containing nucleotide triphosphate hydrolases"/>
    <property type="match status" value="1"/>
</dbReference>
<dbReference type="GO" id="GO:0005524">
    <property type="term" value="F:ATP binding"/>
    <property type="evidence" value="ECO:0007669"/>
    <property type="project" value="InterPro"/>
</dbReference>
<protein>
    <submittedName>
        <fullName evidence="2">AAA family ATPase</fullName>
    </submittedName>
</protein>
<dbReference type="Pfam" id="PF00004">
    <property type="entry name" value="AAA"/>
    <property type="match status" value="1"/>
</dbReference>
<dbReference type="EMBL" id="CP084167">
    <property type="protein sequence ID" value="UJG43687.1"/>
    <property type="molecule type" value="Genomic_DNA"/>
</dbReference>
<sequence>MYKWALAKNEKMIHLYGPPACGKTTLAIQLSKSVFPRSTIYFFTSHEKAITKRAKQILDKKSLEEFYLTKTTNLNDLFEKIQTISSFEKKIGLVAIDFISDFVRGMLYKEEVKNQVRKILEQLFIFSSQTNCTVVIINSFSIKNPAPLYSLIESFCDLSVFLSIKNCRNHLDANGNNIKRSLIVNENTVSSFTIDKEGIKDLMIVSE</sequence>
<evidence type="ECO:0000313" key="2">
    <source>
        <dbReference type="EMBL" id="UJG43687.1"/>
    </source>
</evidence>
<proteinExistence type="predicted"/>
<dbReference type="InterPro" id="IPR003959">
    <property type="entry name" value="ATPase_AAA_core"/>
</dbReference>
<accession>A0A9Y1BRE7</accession>
<organism evidence="2">
    <name type="scientific">Candidatus Heimdallarchaeum endolithica</name>
    <dbReference type="NCBI Taxonomy" id="2876572"/>
    <lineage>
        <taxon>Archaea</taxon>
        <taxon>Promethearchaeati</taxon>
        <taxon>Candidatus Heimdallarchaeota</taxon>
        <taxon>Candidatus Heimdallarchaeia (ex Rinke et al. 2021) (nom. nud.)</taxon>
        <taxon>Candidatus Heimdallarchaeales</taxon>
        <taxon>Candidatus Heimdallarchaeaceae</taxon>
        <taxon>Candidatus Heimdallarchaeum</taxon>
    </lineage>
</organism>
<dbReference type="InterPro" id="IPR027417">
    <property type="entry name" value="P-loop_NTPase"/>
</dbReference>
<name>A0A9Y1BRE7_9ARCH</name>
<feature type="domain" description="ATPase AAA-type core" evidence="1">
    <location>
        <begin position="14"/>
        <end position="135"/>
    </location>
</feature>
<dbReference type="SUPFAM" id="SSF52540">
    <property type="entry name" value="P-loop containing nucleoside triphosphate hydrolases"/>
    <property type="match status" value="1"/>
</dbReference>
<dbReference type="AlphaFoldDB" id="A0A9Y1BRE7"/>
<evidence type="ECO:0000259" key="1">
    <source>
        <dbReference type="Pfam" id="PF00004"/>
    </source>
</evidence>
<dbReference type="GO" id="GO:0016887">
    <property type="term" value="F:ATP hydrolysis activity"/>
    <property type="evidence" value="ECO:0007669"/>
    <property type="project" value="InterPro"/>
</dbReference>
<reference evidence="2" key="1">
    <citation type="journal article" date="2022" name="Nat. Microbiol.">
        <title>Unique mobile elements and scalable gene flow at the prokaryote-eukaryote boundary revealed by circularized Asgard archaea genomes.</title>
        <authorList>
            <person name="Wu F."/>
            <person name="Speth D.R."/>
            <person name="Philosof A."/>
            <person name="Cremiere A."/>
            <person name="Narayanan A."/>
            <person name="Barco R.A."/>
            <person name="Connon S.A."/>
            <person name="Amend J.P."/>
            <person name="Antoshechkin I.A."/>
            <person name="Orphan V.J."/>
        </authorList>
    </citation>
    <scope>NUCLEOTIDE SEQUENCE</scope>
    <source>
        <strain evidence="2">PR6</strain>
    </source>
</reference>
<gene>
    <name evidence="2" type="ORF">K9W46_00545</name>
</gene>
<dbReference type="Proteomes" id="UP001200513">
    <property type="component" value="Chromosome"/>
</dbReference>